<dbReference type="HOGENOM" id="CLU_1391853_0_0_1"/>
<dbReference type="KEGG" id="tut:107369895"/>
<reference evidence="2" key="1">
    <citation type="submission" date="2011-08" db="EMBL/GenBank/DDBJ databases">
        <authorList>
            <person name="Rombauts S."/>
        </authorList>
    </citation>
    <scope>NUCLEOTIDE SEQUENCE</scope>
    <source>
        <strain evidence="2">London</strain>
    </source>
</reference>
<proteinExistence type="predicted"/>
<dbReference type="AlphaFoldDB" id="T1L387"/>
<dbReference type="Proteomes" id="UP000015104">
    <property type="component" value="Unassembled WGS sequence"/>
</dbReference>
<dbReference type="EnsemblMetazoa" id="tetur35g00620.1">
    <property type="protein sequence ID" value="tetur35g00620.1"/>
    <property type="gene ID" value="tetur35g00620"/>
</dbReference>
<gene>
    <name evidence="1" type="primary">107369895</name>
</gene>
<evidence type="ECO:0000313" key="2">
    <source>
        <dbReference type="Proteomes" id="UP000015104"/>
    </source>
</evidence>
<dbReference type="EMBL" id="CAEY01001014">
    <property type="status" value="NOT_ANNOTATED_CDS"/>
    <property type="molecule type" value="Genomic_DNA"/>
</dbReference>
<sequence>MKILGDATYDIVIDWLDDDFHPDVQVKRQLASITKIPFKCIKQVLFIPDETYWNRNIDELEKWTRKSTFMARFYGHRYVMRFHLHFEGDNFYFRYMLLGEQLVDENECNLSLCPFMNNITCLKTAAKLVNNTELMAKLKQEWLPIYQRYGHFGYQIVAPFLRRHNVLHFESQHCRLHGMDNGVNYEPYLRTYG</sequence>
<accession>T1L387</accession>
<keyword evidence="2" id="KW-1185">Reference proteome</keyword>
<evidence type="ECO:0000313" key="1">
    <source>
        <dbReference type="EnsemblMetazoa" id="tetur35g00620.1"/>
    </source>
</evidence>
<organism evidence="1 2">
    <name type="scientific">Tetranychus urticae</name>
    <name type="common">Two-spotted spider mite</name>
    <dbReference type="NCBI Taxonomy" id="32264"/>
    <lineage>
        <taxon>Eukaryota</taxon>
        <taxon>Metazoa</taxon>
        <taxon>Ecdysozoa</taxon>
        <taxon>Arthropoda</taxon>
        <taxon>Chelicerata</taxon>
        <taxon>Arachnida</taxon>
        <taxon>Acari</taxon>
        <taxon>Acariformes</taxon>
        <taxon>Trombidiformes</taxon>
        <taxon>Prostigmata</taxon>
        <taxon>Eleutherengona</taxon>
        <taxon>Raphignathae</taxon>
        <taxon>Tetranychoidea</taxon>
        <taxon>Tetranychidae</taxon>
        <taxon>Tetranychus</taxon>
    </lineage>
</organism>
<reference evidence="1" key="2">
    <citation type="submission" date="2015-06" db="UniProtKB">
        <authorList>
            <consortium name="EnsemblMetazoa"/>
        </authorList>
    </citation>
    <scope>IDENTIFICATION</scope>
</reference>
<protein>
    <submittedName>
        <fullName evidence="1">Uncharacterized protein</fullName>
    </submittedName>
</protein>
<name>T1L387_TETUR</name>